<reference evidence="3" key="1">
    <citation type="submission" date="2018-06" db="EMBL/GenBank/DDBJ databases">
        <authorList>
            <person name="Martinez Ocampo F."/>
            <person name="Quiroz Castaneda R.E."/>
            <person name="Rojas Lopez X."/>
        </authorList>
    </citation>
    <scope>NUCLEOTIDE SEQUENCE [LARGE SCALE GENOMIC DNA]</scope>
    <source>
        <strain evidence="3">INIFAP02</strain>
    </source>
</reference>
<dbReference type="OrthoDB" id="9856869at2"/>
<accession>A0A328PTH5</accession>
<evidence type="ECO:0000256" key="1">
    <source>
        <dbReference type="SAM" id="SignalP"/>
    </source>
</evidence>
<keyword evidence="1" id="KW-0732">Signal</keyword>
<protein>
    <submittedName>
        <fullName evidence="2">Uncharacterized protein</fullName>
    </submittedName>
</protein>
<organism evidence="2 3">
    <name type="scientific">Mycoplasma wenyonii</name>
    <dbReference type="NCBI Taxonomy" id="65123"/>
    <lineage>
        <taxon>Bacteria</taxon>
        <taxon>Bacillati</taxon>
        <taxon>Mycoplasmatota</taxon>
        <taxon>Mollicutes</taxon>
        <taxon>Mycoplasmataceae</taxon>
        <taxon>Mycoplasma</taxon>
    </lineage>
</organism>
<evidence type="ECO:0000313" key="3">
    <source>
        <dbReference type="Proteomes" id="UP000249762"/>
    </source>
</evidence>
<comment type="caution">
    <text evidence="2">The sequence shown here is derived from an EMBL/GenBank/DDBJ whole genome shotgun (WGS) entry which is preliminary data.</text>
</comment>
<evidence type="ECO:0000313" key="2">
    <source>
        <dbReference type="EMBL" id="RAO94771.1"/>
    </source>
</evidence>
<feature type="chain" id="PRO_5016442567" evidence="1">
    <location>
        <begin position="22"/>
        <end position="180"/>
    </location>
</feature>
<dbReference type="AlphaFoldDB" id="A0A328PTH5"/>
<proteinExistence type="predicted"/>
<name>A0A328PTH5_9MOLU</name>
<feature type="signal peptide" evidence="1">
    <location>
        <begin position="1"/>
        <end position="21"/>
    </location>
</feature>
<keyword evidence="3" id="KW-1185">Reference proteome</keyword>
<gene>
    <name evidence="2" type="ORF">DNK47_03225</name>
</gene>
<dbReference type="Proteomes" id="UP000249762">
    <property type="component" value="Unassembled WGS sequence"/>
</dbReference>
<dbReference type="RefSeq" id="WP_112665907.1">
    <property type="nucleotide sequence ID" value="NZ_QKVO01000025.1"/>
</dbReference>
<dbReference type="EMBL" id="QKVO01000025">
    <property type="protein sequence ID" value="RAO94771.1"/>
    <property type="molecule type" value="Genomic_DNA"/>
</dbReference>
<sequence>MYLLGKILGIGLACTVPVAVATSSYLGGASQPKIPLVLKLEKDNDFEENCYILETKDSNTQKLLVCENPSDFSSVYYLFKKGGVQKTYTKATSVIKKQGTDHFVVKLVGETGAGMQLQANGQEWKDFQEEMNLTSQNKCQLRHNSLRQVMGAETTSLFCSSRKSDWVSKEITLKPFKVNE</sequence>